<sequence length="458" mass="48873">MFGKIQHIHFVGIGGIGMSGIAEVLANLGYQVSGSDLKESAVTQRLRSLGITVHLGHLGRAIEGAQVVVISSAVKGDNPEVVAAHAAKVPVIPRGEMLAELMRMKYGVAVAGSHGKTTTTSMIAQVLSQGGIDPTIVIGGKLGTIGSNAKLGKGPFLVAEADESDGSFLMLNPTLAVVTNIDREHLDHYRNLEEIQEAFVTFANKVPFYGSVFLCMDDPHAAAVRPRLKRQVHTYGTHPQVDIRAREIRQEGFRTHFKVSAFGEDLGAFSLGVPGHHMVLNALAAIGVALELNVEREVVRASLASFTGADRRFQLKGEKGGVLVIDDYGHHPTEIAATLAAARAGFPERRIVAAFQPHRYSRTRALLDEFGTAFFEADVVVVTDIYPAGEPPLQGVDGTAVVEALRAHGQKEVHLAGRVEDLPAALLGITRPGDLLLTFGAGSITHAGPQFLDLDRPE</sequence>
<name>A0ABQ5Q2G4_9BACT</name>
<dbReference type="RefSeq" id="WP_285722064.1">
    <property type="nucleotide sequence ID" value="NZ_BSDD01000001.1"/>
</dbReference>
<comment type="caution">
    <text evidence="18">The sequence shown here is derived from an EMBL/GenBank/DDBJ whole genome shotgun (WGS) entry which is preliminary data.</text>
</comment>
<evidence type="ECO:0000259" key="16">
    <source>
        <dbReference type="Pfam" id="PF02875"/>
    </source>
</evidence>
<dbReference type="Pfam" id="PF01225">
    <property type="entry name" value="Mur_ligase"/>
    <property type="match status" value="1"/>
</dbReference>
<evidence type="ECO:0000256" key="7">
    <source>
        <dbReference type="ARBA" id="ARBA00022741"/>
    </source>
</evidence>
<dbReference type="EMBL" id="BSDD01000001">
    <property type="protein sequence ID" value="GLH68564.1"/>
    <property type="molecule type" value="Genomic_DNA"/>
</dbReference>
<proteinExistence type="inferred from homology"/>
<reference evidence="18 19" key="1">
    <citation type="journal article" date="2023" name="Antonie Van Leeuwenhoek">
        <title>Mesoterricola silvestris gen. nov., sp. nov., Mesoterricola sediminis sp. nov., Geothrix oryzae sp. nov., Geothrix edaphica sp. nov., Geothrix rubra sp. nov., and Geothrix limicola sp. nov., six novel members of Acidobacteriota isolated from soils.</title>
        <authorList>
            <person name="Itoh H."/>
            <person name="Sugisawa Y."/>
            <person name="Mise K."/>
            <person name="Xu Z."/>
            <person name="Kuniyasu M."/>
            <person name="Ushijima N."/>
            <person name="Kawano K."/>
            <person name="Kobayashi E."/>
            <person name="Shiratori Y."/>
            <person name="Masuda Y."/>
            <person name="Senoo K."/>
        </authorList>
    </citation>
    <scope>NUCLEOTIDE SEQUENCE [LARGE SCALE GENOMIC DNA]</scope>
    <source>
        <strain evidence="18 19">Red803</strain>
    </source>
</reference>
<keyword evidence="19" id="KW-1185">Reference proteome</keyword>
<evidence type="ECO:0000313" key="19">
    <source>
        <dbReference type="Proteomes" id="UP001165089"/>
    </source>
</evidence>
<keyword evidence="12 14" id="KW-0961">Cell wall biogenesis/degradation</keyword>
<dbReference type="Proteomes" id="UP001165089">
    <property type="component" value="Unassembled WGS sequence"/>
</dbReference>
<dbReference type="HAMAP" id="MF_00046">
    <property type="entry name" value="MurC"/>
    <property type="match status" value="1"/>
</dbReference>
<feature type="domain" description="Mur ligase N-terminal catalytic" evidence="15">
    <location>
        <begin position="7"/>
        <end position="106"/>
    </location>
</feature>
<keyword evidence="11 14" id="KW-0131">Cell cycle</keyword>
<comment type="pathway">
    <text evidence="2 14">Cell wall biogenesis; peptidoglycan biosynthesis.</text>
</comment>
<dbReference type="NCBIfam" id="TIGR01082">
    <property type="entry name" value="murC"/>
    <property type="match status" value="1"/>
</dbReference>
<gene>
    <name evidence="14 18" type="primary">murC</name>
    <name evidence="18" type="ORF">GETHPA_00970</name>
</gene>
<evidence type="ECO:0000256" key="3">
    <source>
        <dbReference type="ARBA" id="ARBA00012211"/>
    </source>
</evidence>
<evidence type="ECO:0000256" key="10">
    <source>
        <dbReference type="ARBA" id="ARBA00022984"/>
    </source>
</evidence>
<evidence type="ECO:0000313" key="18">
    <source>
        <dbReference type="EMBL" id="GLH68564.1"/>
    </source>
</evidence>
<dbReference type="InterPro" id="IPR036565">
    <property type="entry name" value="Mur-like_cat_sf"/>
</dbReference>
<evidence type="ECO:0000256" key="4">
    <source>
        <dbReference type="ARBA" id="ARBA00022490"/>
    </source>
</evidence>
<evidence type="ECO:0000256" key="11">
    <source>
        <dbReference type="ARBA" id="ARBA00023306"/>
    </source>
</evidence>
<evidence type="ECO:0000259" key="15">
    <source>
        <dbReference type="Pfam" id="PF01225"/>
    </source>
</evidence>
<evidence type="ECO:0000256" key="12">
    <source>
        <dbReference type="ARBA" id="ARBA00023316"/>
    </source>
</evidence>
<comment type="subcellular location">
    <subcellularLocation>
        <location evidence="1 14">Cytoplasm</location>
    </subcellularLocation>
</comment>
<evidence type="ECO:0000256" key="6">
    <source>
        <dbReference type="ARBA" id="ARBA00022618"/>
    </source>
</evidence>
<keyword evidence="8 14" id="KW-0067">ATP-binding</keyword>
<evidence type="ECO:0000259" key="17">
    <source>
        <dbReference type="Pfam" id="PF08245"/>
    </source>
</evidence>
<evidence type="ECO:0000256" key="5">
    <source>
        <dbReference type="ARBA" id="ARBA00022598"/>
    </source>
</evidence>
<dbReference type="Gene3D" id="3.40.1190.10">
    <property type="entry name" value="Mur-like, catalytic domain"/>
    <property type="match status" value="1"/>
</dbReference>
<protein>
    <recommendedName>
        <fullName evidence="3 14">UDP-N-acetylmuramate--L-alanine ligase</fullName>
        <ecNumber evidence="3 14">6.3.2.8</ecNumber>
    </recommendedName>
    <alternativeName>
        <fullName evidence="14">UDP-N-acetylmuramoyl-L-alanine synthetase</fullName>
    </alternativeName>
</protein>
<keyword evidence="7 14" id="KW-0547">Nucleotide-binding</keyword>
<feature type="domain" description="Mur ligase C-terminal" evidence="16">
    <location>
        <begin position="311"/>
        <end position="442"/>
    </location>
</feature>
<keyword evidence="9 14" id="KW-0133">Cell shape</keyword>
<evidence type="ECO:0000256" key="14">
    <source>
        <dbReference type="HAMAP-Rule" id="MF_00046"/>
    </source>
</evidence>
<dbReference type="Gene3D" id="3.90.190.20">
    <property type="entry name" value="Mur ligase, C-terminal domain"/>
    <property type="match status" value="1"/>
</dbReference>
<evidence type="ECO:0000256" key="13">
    <source>
        <dbReference type="ARBA" id="ARBA00047833"/>
    </source>
</evidence>
<dbReference type="Pfam" id="PF08245">
    <property type="entry name" value="Mur_ligase_M"/>
    <property type="match status" value="1"/>
</dbReference>
<accession>A0ABQ5Q2G4</accession>
<dbReference type="Gene3D" id="3.40.50.720">
    <property type="entry name" value="NAD(P)-binding Rossmann-like Domain"/>
    <property type="match status" value="1"/>
</dbReference>
<keyword evidence="10 14" id="KW-0573">Peptidoglycan synthesis</keyword>
<dbReference type="SUPFAM" id="SSF53244">
    <property type="entry name" value="MurD-like peptide ligases, peptide-binding domain"/>
    <property type="match status" value="1"/>
</dbReference>
<dbReference type="InterPro" id="IPR005758">
    <property type="entry name" value="UDP-N-AcMur_Ala_ligase_MurC"/>
</dbReference>
<organism evidence="18 19">
    <name type="scientific">Geothrix rubra</name>
    <dbReference type="NCBI Taxonomy" id="2927977"/>
    <lineage>
        <taxon>Bacteria</taxon>
        <taxon>Pseudomonadati</taxon>
        <taxon>Acidobacteriota</taxon>
        <taxon>Holophagae</taxon>
        <taxon>Holophagales</taxon>
        <taxon>Holophagaceae</taxon>
        <taxon>Geothrix</taxon>
    </lineage>
</organism>
<dbReference type="PANTHER" id="PTHR43445">
    <property type="entry name" value="UDP-N-ACETYLMURAMATE--L-ALANINE LIGASE-RELATED"/>
    <property type="match status" value="1"/>
</dbReference>
<feature type="domain" description="Mur ligase central" evidence="17">
    <location>
        <begin position="110"/>
        <end position="289"/>
    </location>
</feature>
<dbReference type="InterPro" id="IPR050061">
    <property type="entry name" value="MurCDEF_pg_biosynth"/>
</dbReference>
<dbReference type="InterPro" id="IPR004101">
    <property type="entry name" value="Mur_ligase_C"/>
</dbReference>
<dbReference type="InterPro" id="IPR000713">
    <property type="entry name" value="Mur_ligase_N"/>
</dbReference>
<evidence type="ECO:0000256" key="8">
    <source>
        <dbReference type="ARBA" id="ARBA00022840"/>
    </source>
</evidence>
<dbReference type="Pfam" id="PF02875">
    <property type="entry name" value="Mur_ligase_C"/>
    <property type="match status" value="1"/>
</dbReference>
<dbReference type="PANTHER" id="PTHR43445:SF3">
    <property type="entry name" value="UDP-N-ACETYLMURAMATE--L-ALANINE LIGASE"/>
    <property type="match status" value="1"/>
</dbReference>
<evidence type="ECO:0000256" key="9">
    <source>
        <dbReference type="ARBA" id="ARBA00022960"/>
    </source>
</evidence>
<keyword evidence="5 14" id="KW-0436">Ligase</keyword>
<dbReference type="SUPFAM" id="SSF53623">
    <property type="entry name" value="MurD-like peptide ligases, catalytic domain"/>
    <property type="match status" value="1"/>
</dbReference>
<comment type="function">
    <text evidence="14">Cell wall formation.</text>
</comment>
<keyword evidence="4 14" id="KW-0963">Cytoplasm</keyword>
<keyword evidence="6 14" id="KW-0132">Cell division</keyword>
<dbReference type="InterPro" id="IPR013221">
    <property type="entry name" value="Mur_ligase_cen"/>
</dbReference>
<dbReference type="EC" id="6.3.2.8" evidence="3 14"/>
<dbReference type="InterPro" id="IPR036615">
    <property type="entry name" value="Mur_ligase_C_dom_sf"/>
</dbReference>
<feature type="binding site" evidence="14">
    <location>
        <begin position="112"/>
        <end position="118"/>
    </location>
    <ligand>
        <name>ATP</name>
        <dbReference type="ChEBI" id="CHEBI:30616"/>
    </ligand>
</feature>
<dbReference type="SUPFAM" id="SSF51984">
    <property type="entry name" value="MurCD N-terminal domain"/>
    <property type="match status" value="1"/>
</dbReference>
<comment type="similarity">
    <text evidence="14">Belongs to the MurCDEF family.</text>
</comment>
<comment type="catalytic activity">
    <reaction evidence="13 14">
        <text>UDP-N-acetyl-alpha-D-muramate + L-alanine + ATP = UDP-N-acetyl-alpha-D-muramoyl-L-alanine + ADP + phosphate + H(+)</text>
        <dbReference type="Rhea" id="RHEA:23372"/>
        <dbReference type="ChEBI" id="CHEBI:15378"/>
        <dbReference type="ChEBI" id="CHEBI:30616"/>
        <dbReference type="ChEBI" id="CHEBI:43474"/>
        <dbReference type="ChEBI" id="CHEBI:57972"/>
        <dbReference type="ChEBI" id="CHEBI:70757"/>
        <dbReference type="ChEBI" id="CHEBI:83898"/>
        <dbReference type="ChEBI" id="CHEBI:456216"/>
        <dbReference type="EC" id="6.3.2.8"/>
    </reaction>
</comment>
<evidence type="ECO:0000256" key="1">
    <source>
        <dbReference type="ARBA" id="ARBA00004496"/>
    </source>
</evidence>
<dbReference type="GO" id="GO:0016874">
    <property type="term" value="F:ligase activity"/>
    <property type="evidence" value="ECO:0007669"/>
    <property type="project" value="UniProtKB-KW"/>
</dbReference>
<evidence type="ECO:0000256" key="2">
    <source>
        <dbReference type="ARBA" id="ARBA00004752"/>
    </source>
</evidence>